<gene>
    <name evidence="1" type="ORF">HHX25_16000</name>
</gene>
<proteinExistence type="predicted"/>
<dbReference type="EMBL" id="JABBHF010000009">
    <property type="protein sequence ID" value="NMH89016.1"/>
    <property type="molecule type" value="Genomic_DNA"/>
</dbReference>
<dbReference type="RefSeq" id="WP_169675576.1">
    <property type="nucleotide sequence ID" value="NZ_JABBHF010000009.1"/>
</dbReference>
<comment type="caution">
    <text evidence="1">The sequence shown here is derived from an EMBL/GenBank/DDBJ whole genome shotgun (WGS) entry which is preliminary data.</text>
</comment>
<evidence type="ECO:0000313" key="1">
    <source>
        <dbReference type="EMBL" id="NMH89016.1"/>
    </source>
</evidence>
<reference evidence="1 2" key="1">
    <citation type="submission" date="2020-04" db="EMBL/GenBank/DDBJ databases">
        <title>A Flavivirga sp. nov.</title>
        <authorList>
            <person name="Sun X."/>
        </authorList>
    </citation>
    <scope>NUCLEOTIDE SEQUENCE [LARGE SCALE GENOMIC DNA]</scope>
    <source>
        <strain evidence="1 2">Y03</strain>
    </source>
</reference>
<sequence length="192" mass="22443">MLHPTTKGILDGRIIGLNSSVHITSYILKNGIKDPKTPNCYTSNQIKYYVGFGTGYELGQKIKVLLENDTSSKIPLNEKIECFSFLLEKQEICREDLTQSFLDNIEHWEASNIPLSVIENIKTLLKENKIQRSVDTLFLHFKENFNLRPLMEFYRVYDRLKKIRQEKKNNKAYVVADELEKVKVEVQNWISK</sequence>
<evidence type="ECO:0000313" key="2">
    <source>
        <dbReference type="Proteomes" id="UP000746690"/>
    </source>
</evidence>
<dbReference type="Proteomes" id="UP000746690">
    <property type="component" value="Unassembled WGS sequence"/>
</dbReference>
<protein>
    <submittedName>
        <fullName evidence="1">Uncharacterized protein</fullName>
    </submittedName>
</protein>
<name>A0ABX1S0Y7_9FLAO</name>
<keyword evidence="2" id="KW-1185">Reference proteome</keyword>
<organism evidence="1 2">
    <name type="scientific">Flavivirga algicola</name>
    <dbReference type="NCBI Taxonomy" id="2729136"/>
    <lineage>
        <taxon>Bacteria</taxon>
        <taxon>Pseudomonadati</taxon>
        <taxon>Bacteroidota</taxon>
        <taxon>Flavobacteriia</taxon>
        <taxon>Flavobacteriales</taxon>
        <taxon>Flavobacteriaceae</taxon>
        <taxon>Flavivirga</taxon>
    </lineage>
</organism>
<accession>A0ABX1S0Y7</accession>